<gene>
    <name evidence="2" type="ORF">N0F65_006667</name>
</gene>
<protein>
    <submittedName>
        <fullName evidence="2">Uncharacterized protein</fullName>
    </submittedName>
</protein>
<reference evidence="2" key="2">
    <citation type="journal article" date="2023" name="Microbiol Resour">
        <title>Decontamination and Annotation of the Draft Genome Sequence of the Oomycete Lagenidium giganteum ARSEF 373.</title>
        <authorList>
            <person name="Morgan W.R."/>
            <person name="Tartar A."/>
        </authorList>
    </citation>
    <scope>NUCLEOTIDE SEQUENCE</scope>
    <source>
        <strain evidence="2">ARSEF 373</strain>
    </source>
</reference>
<keyword evidence="1" id="KW-0472">Membrane</keyword>
<keyword evidence="3" id="KW-1185">Reference proteome</keyword>
<evidence type="ECO:0000313" key="2">
    <source>
        <dbReference type="EMBL" id="DBA01934.1"/>
    </source>
</evidence>
<dbReference type="AlphaFoldDB" id="A0AAV2Z979"/>
<sequence length="118" mass="13219">MCSIDLEHQRFGRVMQIYVAIVTVFYQSSRGDLLASDVWQASGVLSLVLLVVIFMISSVKIPDNAWQDTKVAAFTVNGFESLLTLCIAVTTSNLLFTGYWQRVFAANDDKTLRKACIY</sequence>
<proteinExistence type="predicted"/>
<feature type="transmembrane region" description="Helical" evidence="1">
    <location>
        <begin position="41"/>
        <end position="59"/>
    </location>
</feature>
<name>A0AAV2Z979_9STRA</name>
<keyword evidence="1" id="KW-0812">Transmembrane</keyword>
<feature type="transmembrane region" description="Helical" evidence="1">
    <location>
        <begin position="12"/>
        <end position="29"/>
    </location>
</feature>
<comment type="caution">
    <text evidence="2">The sequence shown here is derived from an EMBL/GenBank/DDBJ whole genome shotgun (WGS) entry which is preliminary data.</text>
</comment>
<organism evidence="2 3">
    <name type="scientific">Lagenidium giganteum</name>
    <dbReference type="NCBI Taxonomy" id="4803"/>
    <lineage>
        <taxon>Eukaryota</taxon>
        <taxon>Sar</taxon>
        <taxon>Stramenopiles</taxon>
        <taxon>Oomycota</taxon>
        <taxon>Peronosporomycetes</taxon>
        <taxon>Pythiales</taxon>
        <taxon>Pythiaceae</taxon>
    </lineage>
</organism>
<keyword evidence="1" id="KW-1133">Transmembrane helix</keyword>
<reference evidence="2" key="1">
    <citation type="submission" date="2022-11" db="EMBL/GenBank/DDBJ databases">
        <authorList>
            <person name="Morgan W.R."/>
            <person name="Tartar A."/>
        </authorList>
    </citation>
    <scope>NUCLEOTIDE SEQUENCE</scope>
    <source>
        <strain evidence="2">ARSEF 373</strain>
    </source>
</reference>
<evidence type="ECO:0000313" key="3">
    <source>
        <dbReference type="Proteomes" id="UP001146120"/>
    </source>
</evidence>
<accession>A0AAV2Z979</accession>
<evidence type="ECO:0000256" key="1">
    <source>
        <dbReference type="SAM" id="Phobius"/>
    </source>
</evidence>
<feature type="transmembrane region" description="Helical" evidence="1">
    <location>
        <begin position="71"/>
        <end position="96"/>
    </location>
</feature>
<dbReference type="EMBL" id="DAKRPA010000038">
    <property type="protein sequence ID" value="DBA01934.1"/>
    <property type="molecule type" value="Genomic_DNA"/>
</dbReference>
<dbReference type="Proteomes" id="UP001146120">
    <property type="component" value="Unassembled WGS sequence"/>
</dbReference>